<sequence length="408" mass="44988">MTSLPLRRGQIISSMVLLYLFARLLPDSASARWASAMLFLLIIAGLAVSPRLKSAHARFWLFGGLYAASVAYWLMFGHDTSLLLILQGFLVSYTALLLVEPASAVLAIGIVAVTFMLQIVYEGASWQSLLRQDLFIYVGLYSLLRMIRISRSKQREQQRHAEELKVIHAELADTHAKLQQAHEELEQATVQSLRYAVLEERSRIARDIHDSIGHRLTSVIVQLQALPYVLKSDPAESERIVRTVLEVARSCMQEVRVVVHEMGTDESGAGLVSLRSLVQQTASVPGAPNIVLTAQDAETNEQQEWPPQIAATLYRCLQEALTNTIRHARAQQVQIAIAQTEREIVLDYRDDGILTAGAPLQEGFGLGGIRKRCVAVGGQCVIAALEPHGIAIRIALPNGPIEGDEQHG</sequence>
<accession>A0ACC6PFZ7</accession>
<comment type="caution">
    <text evidence="1">The sequence shown here is derived from an EMBL/GenBank/DDBJ whole genome shotgun (WGS) entry which is preliminary data.</text>
</comment>
<dbReference type="Proteomes" id="UP001380953">
    <property type="component" value="Unassembled WGS sequence"/>
</dbReference>
<keyword evidence="1" id="KW-0418">Kinase</keyword>
<evidence type="ECO:0000313" key="2">
    <source>
        <dbReference type="Proteomes" id="UP001380953"/>
    </source>
</evidence>
<keyword evidence="1" id="KW-0808">Transferase</keyword>
<proteinExistence type="predicted"/>
<gene>
    <name evidence="1" type="ORF">WKI47_17555</name>
</gene>
<keyword evidence="2" id="KW-1185">Reference proteome</keyword>
<evidence type="ECO:0000313" key="1">
    <source>
        <dbReference type="EMBL" id="MEJ8305718.1"/>
    </source>
</evidence>
<protein>
    <submittedName>
        <fullName evidence="1">Sensor histidine kinase</fullName>
    </submittedName>
</protein>
<dbReference type="EMBL" id="JBBKAR010000045">
    <property type="protein sequence ID" value="MEJ8305718.1"/>
    <property type="molecule type" value="Genomic_DNA"/>
</dbReference>
<name>A0ACC6PFZ7_9BACL</name>
<reference evidence="1" key="1">
    <citation type="submission" date="2024-03" db="EMBL/GenBank/DDBJ databases">
        <title>Whole genome sequecning of epiphytes from Marcgravia umbellata leaves.</title>
        <authorList>
            <person name="Kumar G."/>
            <person name="Savka M.A."/>
        </authorList>
    </citation>
    <scope>NUCLEOTIDE SEQUENCE</scope>
    <source>
        <strain evidence="1">RIT_BL5</strain>
    </source>
</reference>
<organism evidence="1 2">
    <name type="scientific">Saccharibacillus sacchari</name>
    <dbReference type="NCBI Taxonomy" id="456493"/>
    <lineage>
        <taxon>Bacteria</taxon>
        <taxon>Bacillati</taxon>
        <taxon>Bacillota</taxon>
        <taxon>Bacilli</taxon>
        <taxon>Bacillales</taxon>
        <taxon>Paenibacillaceae</taxon>
        <taxon>Saccharibacillus</taxon>
    </lineage>
</organism>